<dbReference type="PANTHER" id="PTHR10654:SF18">
    <property type="entry name" value="IP17195P"/>
    <property type="match status" value="1"/>
</dbReference>
<feature type="compositionally biased region" description="Pro residues" evidence="3">
    <location>
        <begin position="307"/>
        <end position="331"/>
    </location>
</feature>
<feature type="region of interest" description="Disordered" evidence="3">
    <location>
        <begin position="206"/>
        <end position="235"/>
    </location>
</feature>
<feature type="region of interest" description="Disordered" evidence="3">
    <location>
        <begin position="490"/>
        <end position="584"/>
    </location>
</feature>
<dbReference type="InterPro" id="IPR014928">
    <property type="entry name" value="Serine_rich_dom"/>
</dbReference>
<feature type="region of interest" description="Disordered" evidence="3">
    <location>
        <begin position="601"/>
        <end position="635"/>
    </location>
</feature>
<keyword evidence="1 2" id="KW-0728">SH3 domain</keyword>
<feature type="compositionally biased region" description="Gly residues" evidence="3">
    <location>
        <begin position="532"/>
        <end position="552"/>
    </location>
</feature>
<feature type="compositionally biased region" description="Low complexity" evidence="3">
    <location>
        <begin position="897"/>
        <end position="910"/>
    </location>
</feature>
<keyword evidence="6" id="KW-1185">Reference proteome</keyword>
<dbReference type="SMART" id="SM00326">
    <property type="entry name" value="SH3"/>
    <property type="match status" value="1"/>
</dbReference>
<comment type="caution">
    <text evidence="5">The sequence shown here is derived from an EMBL/GenBank/DDBJ whole genome shotgun (WGS) entry which is preliminary data.</text>
</comment>
<feature type="compositionally biased region" description="Low complexity" evidence="3">
    <location>
        <begin position="214"/>
        <end position="223"/>
    </location>
</feature>
<feature type="compositionally biased region" description="Polar residues" evidence="3">
    <location>
        <begin position="282"/>
        <end position="291"/>
    </location>
</feature>
<feature type="compositionally biased region" description="Basic residues" evidence="3">
    <location>
        <begin position="508"/>
        <end position="518"/>
    </location>
</feature>
<feature type="compositionally biased region" description="Low complexity" evidence="3">
    <location>
        <begin position="344"/>
        <end position="361"/>
    </location>
</feature>
<dbReference type="Gene3D" id="1.20.120.830">
    <property type="entry name" value="Serine-rich domain"/>
    <property type="match status" value="1"/>
</dbReference>
<dbReference type="InterPro" id="IPR038319">
    <property type="entry name" value="Serine_rich_sf"/>
</dbReference>
<dbReference type="InterPro" id="IPR037362">
    <property type="entry name" value="CAS_fam"/>
</dbReference>
<evidence type="ECO:0000256" key="1">
    <source>
        <dbReference type="ARBA" id="ARBA00022443"/>
    </source>
</evidence>
<evidence type="ECO:0000256" key="2">
    <source>
        <dbReference type="PROSITE-ProRule" id="PRU00192"/>
    </source>
</evidence>
<evidence type="ECO:0000313" key="5">
    <source>
        <dbReference type="EMBL" id="CAL8133119.1"/>
    </source>
</evidence>
<dbReference type="Gene3D" id="2.30.30.40">
    <property type="entry name" value="SH3 Domains"/>
    <property type="match status" value="1"/>
</dbReference>
<gene>
    <name evidence="5" type="ORF">ODALV1_LOCUS24917</name>
</gene>
<dbReference type="InterPro" id="IPR036028">
    <property type="entry name" value="SH3-like_dom_sf"/>
</dbReference>
<evidence type="ECO:0000313" key="6">
    <source>
        <dbReference type="Proteomes" id="UP001642540"/>
    </source>
</evidence>
<feature type="region of interest" description="Disordered" evidence="3">
    <location>
        <begin position="895"/>
        <end position="919"/>
    </location>
</feature>
<feature type="region of interest" description="Disordered" evidence="3">
    <location>
        <begin position="271"/>
        <end position="371"/>
    </location>
</feature>
<dbReference type="Proteomes" id="UP001642540">
    <property type="component" value="Unassembled WGS sequence"/>
</dbReference>
<organism evidence="5 6">
    <name type="scientific">Orchesella dallaii</name>
    <dbReference type="NCBI Taxonomy" id="48710"/>
    <lineage>
        <taxon>Eukaryota</taxon>
        <taxon>Metazoa</taxon>
        <taxon>Ecdysozoa</taxon>
        <taxon>Arthropoda</taxon>
        <taxon>Hexapoda</taxon>
        <taxon>Collembola</taxon>
        <taxon>Entomobryomorpha</taxon>
        <taxon>Entomobryoidea</taxon>
        <taxon>Orchesellidae</taxon>
        <taxon>Orchesellinae</taxon>
        <taxon>Orchesella</taxon>
    </lineage>
</organism>
<sequence>MTIMEKGVLARALYTNRPEAKNELFFRKGDILTVIEYDHDGQPGWWLCALRGQRGICPSNYLEVLEDKYSVPAKNNLSITDSKSCNQLQHKLKDESSLEKEGKKDELDSIVNPLETYDFPRSVGDIDLSGNVNVGNNSNSKNVDKGKSLSCAALLTHSHDGGGSDRSRALSIAAPESSAIQLQQFKHQLEHTYSNEEPLYENDCVSLPQEKDSSSSLSTATSTGEPNPSGLDLYDVPRNELPYFGQSITRLRKYGSCSDDINIGNSLKVVPETTTSSSSSSGARNLSTATLGRNLRGRKAITLTTTPPSPSPSSNLPPSPPPPTPPSPSTYPPVQLRRPHRQPHFSSHQSQPSQFNFSHSNRSSSAESGIVMVSSSATSSIINQMQTDGENSVYDVPRGSGAPNASVANLVHAFNSKGHSITSVNHPTSGSSRPSSALSITSSGMGLSIATSDSKDSLDGLYDVPRTSIKAYVNHMETKYDDLARHRNDSCSSLNSSVSSQIQNSPQVHHHHPGHSRHNSTSSIFSAYGYTRNGGRGSISGASLNGGGGGSGDATSSSTSTLGRTTQNYEQQQQQHQRYQSQAQSVDELYDVPRGTLDHPLAQARMLPPPPPSRKPMMGSIAKSNGSLNHNDSDEDPMQFYDVPREFQRKTSIGGVENNHQNNHLNVVSRGISSTSLSSASISGSSFTSANHVANNGSRSRSGSVVGGIVSRNKCDSADVKILPLCPKAAVSVCEKLRQEVVSSIGSILAHVKPKWRSKENLQEIMPDLKFSCTRLCLAIKDMADFASRSLSNAKRLPDDSSSISVRLHRLLTPVINGSQIIQRDVDELEAYFWSIDRLSISNGDSSNNHMNGSGDALDQLILCSRSLKHDVTELANFLALHSTALYKEAERQSLVQNQNQPTTSSNNSPKGSGAGGVSKTKELVSLREKNKIQHCFFFYFFGEQGKGC</sequence>
<feature type="domain" description="SH3" evidence="4">
    <location>
        <begin position="5"/>
        <end position="67"/>
    </location>
</feature>
<protein>
    <recommendedName>
        <fullName evidence="4">SH3 domain-containing protein</fullName>
    </recommendedName>
</protein>
<feature type="compositionally biased region" description="Polar residues" evidence="3">
    <location>
        <begin position="362"/>
        <end position="371"/>
    </location>
</feature>
<reference evidence="5 6" key="1">
    <citation type="submission" date="2024-08" db="EMBL/GenBank/DDBJ databases">
        <authorList>
            <person name="Cucini C."/>
            <person name="Frati F."/>
        </authorList>
    </citation>
    <scope>NUCLEOTIDE SEQUENCE [LARGE SCALE GENOMIC DNA]</scope>
</reference>
<dbReference type="Pfam" id="PF14604">
    <property type="entry name" value="SH3_9"/>
    <property type="match status" value="1"/>
</dbReference>
<feature type="compositionally biased region" description="Low complexity" evidence="3">
    <location>
        <begin position="553"/>
        <end position="584"/>
    </location>
</feature>
<name>A0ABP1RQP4_9HEXA</name>
<dbReference type="PROSITE" id="PS50002">
    <property type="entry name" value="SH3"/>
    <property type="match status" value="1"/>
</dbReference>
<dbReference type="EMBL" id="CAXLJM020000096">
    <property type="protein sequence ID" value="CAL8133119.1"/>
    <property type="molecule type" value="Genomic_DNA"/>
</dbReference>
<feature type="compositionally biased region" description="Low complexity" evidence="3">
    <location>
        <begin position="490"/>
        <end position="507"/>
    </location>
</feature>
<dbReference type="InterPro" id="IPR001452">
    <property type="entry name" value="SH3_domain"/>
</dbReference>
<dbReference type="SUPFAM" id="SSF50044">
    <property type="entry name" value="SH3-domain"/>
    <property type="match status" value="1"/>
</dbReference>
<evidence type="ECO:0000256" key="3">
    <source>
        <dbReference type="SAM" id="MobiDB-lite"/>
    </source>
</evidence>
<evidence type="ECO:0000259" key="4">
    <source>
        <dbReference type="PROSITE" id="PS50002"/>
    </source>
</evidence>
<proteinExistence type="predicted"/>
<dbReference type="PANTHER" id="PTHR10654">
    <property type="entry name" value="CAS SCAFFOLDING PROTEIN"/>
    <property type="match status" value="1"/>
</dbReference>
<accession>A0ABP1RQP4</accession>
<dbReference type="Pfam" id="PF08824">
    <property type="entry name" value="Serine_rich"/>
    <property type="match status" value="1"/>
</dbReference>